<dbReference type="AlphaFoldDB" id="A0A9D1GP28"/>
<dbReference type="InterPro" id="IPR035980">
    <property type="entry name" value="Ribosomal_bS6_sf"/>
</dbReference>
<keyword evidence="2 6" id="KW-0689">Ribosomal protein</keyword>
<dbReference type="GO" id="GO:0003735">
    <property type="term" value="F:structural constituent of ribosome"/>
    <property type="evidence" value="ECO:0007669"/>
    <property type="project" value="InterPro"/>
</dbReference>
<keyword evidence="3 6" id="KW-0687">Ribonucleoprotein</keyword>
<sequence>MKQYETVFIATPVLSEAQMKEAVAKYTKLITDNGGEIVYQEDWGLKQLAYPIQHKTSGFYYLIEFKADPAFIATLETQYHRDERIIRYITVALDKHAVAYAEHRRQTRAAKAAAPKAVEEPAAPAPQEEVAAEPETETAEA</sequence>
<accession>A0A9D1GP28</accession>
<dbReference type="EMBL" id="DVLC01000104">
    <property type="protein sequence ID" value="HIT47284.1"/>
    <property type="molecule type" value="Genomic_DNA"/>
</dbReference>
<dbReference type="SUPFAM" id="SSF54995">
    <property type="entry name" value="Ribosomal protein S6"/>
    <property type="match status" value="1"/>
</dbReference>
<evidence type="ECO:0000256" key="2">
    <source>
        <dbReference type="ARBA" id="ARBA00022980"/>
    </source>
</evidence>
<dbReference type="PANTHER" id="PTHR21011">
    <property type="entry name" value="MITOCHONDRIAL 28S RIBOSOMAL PROTEIN S6"/>
    <property type="match status" value="1"/>
</dbReference>
<dbReference type="InterPro" id="IPR000529">
    <property type="entry name" value="Ribosomal_bS6"/>
</dbReference>
<comment type="similarity">
    <text evidence="1 6">Belongs to the bacterial ribosomal protein bS6 family.</text>
</comment>
<keyword evidence="6" id="KW-0699">rRNA-binding</keyword>
<dbReference type="Proteomes" id="UP000886881">
    <property type="component" value="Unassembled WGS sequence"/>
</dbReference>
<feature type="compositionally biased region" description="Low complexity" evidence="7">
    <location>
        <begin position="109"/>
        <end position="129"/>
    </location>
</feature>
<evidence type="ECO:0000256" key="6">
    <source>
        <dbReference type="HAMAP-Rule" id="MF_00360"/>
    </source>
</evidence>
<dbReference type="InterPro" id="IPR014717">
    <property type="entry name" value="Transl_elong_EF1B/ribsomal_bS6"/>
</dbReference>
<reference evidence="8" key="1">
    <citation type="submission" date="2020-10" db="EMBL/GenBank/DDBJ databases">
        <authorList>
            <person name="Gilroy R."/>
        </authorList>
    </citation>
    <scope>NUCLEOTIDE SEQUENCE</scope>
    <source>
        <strain evidence="8">ChiHecec2B26-709</strain>
    </source>
</reference>
<organism evidence="8 9">
    <name type="scientific">Candidatus Cryptobacteroides merdipullorum</name>
    <dbReference type="NCBI Taxonomy" id="2840771"/>
    <lineage>
        <taxon>Bacteria</taxon>
        <taxon>Pseudomonadati</taxon>
        <taxon>Bacteroidota</taxon>
        <taxon>Bacteroidia</taxon>
        <taxon>Bacteroidales</taxon>
        <taxon>Candidatus Cryptobacteroides</taxon>
    </lineage>
</organism>
<name>A0A9D1GP28_9BACT</name>
<dbReference type="PANTHER" id="PTHR21011:SF1">
    <property type="entry name" value="SMALL RIBOSOMAL SUBUNIT PROTEIN BS6M"/>
    <property type="match status" value="1"/>
</dbReference>
<keyword evidence="6" id="KW-0694">RNA-binding</keyword>
<dbReference type="GO" id="GO:1990904">
    <property type="term" value="C:ribonucleoprotein complex"/>
    <property type="evidence" value="ECO:0007669"/>
    <property type="project" value="UniProtKB-KW"/>
</dbReference>
<feature type="compositionally biased region" description="Acidic residues" evidence="7">
    <location>
        <begin position="130"/>
        <end position="141"/>
    </location>
</feature>
<evidence type="ECO:0000256" key="5">
    <source>
        <dbReference type="ARBA" id="ARBA00035294"/>
    </source>
</evidence>
<dbReference type="GO" id="GO:0006412">
    <property type="term" value="P:translation"/>
    <property type="evidence" value="ECO:0007669"/>
    <property type="project" value="UniProtKB-UniRule"/>
</dbReference>
<evidence type="ECO:0000256" key="3">
    <source>
        <dbReference type="ARBA" id="ARBA00023274"/>
    </source>
</evidence>
<dbReference type="InterPro" id="IPR020814">
    <property type="entry name" value="Ribosomal_S6_plastid/chlpt"/>
</dbReference>
<evidence type="ECO:0000256" key="7">
    <source>
        <dbReference type="SAM" id="MobiDB-lite"/>
    </source>
</evidence>
<evidence type="ECO:0000313" key="9">
    <source>
        <dbReference type="Proteomes" id="UP000886881"/>
    </source>
</evidence>
<dbReference type="CDD" id="cd00473">
    <property type="entry name" value="bS6"/>
    <property type="match status" value="1"/>
</dbReference>
<feature type="region of interest" description="Disordered" evidence="7">
    <location>
        <begin position="109"/>
        <end position="141"/>
    </location>
</feature>
<evidence type="ECO:0000256" key="1">
    <source>
        <dbReference type="ARBA" id="ARBA00009512"/>
    </source>
</evidence>
<proteinExistence type="inferred from homology"/>
<dbReference type="HAMAP" id="MF_00360">
    <property type="entry name" value="Ribosomal_bS6"/>
    <property type="match status" value="1"/>
</dbReference>
<evidence type="ECO:0000313" key="8">
    <source>
        <dbReference type="EMBL" id="HIT47284.1"/>
    </source>
</evidence>
<dbReference type="GO" id="GO:0070181">
    <property type="term" value="F:small ribosomal subunit rRNA binding"/>
    <property type="evidence" value="ECO:0007669"/>
    <property type="project" value="TreeGrafter"/>
</dbReference>
<dbReference type="Gene3D" id="3.30.70.60">
    <property type="match status" value="1"/>
</dbReference>
<comment type="caution">
    <text evidence="8">The sequence shown here is derived from an EMBL/GenBank/DDBJ whole genome shotgun (WGS) entry which is preliminary data.</text>
</comment>
<dbReference type="GO" id="GO:0005840">
    <property type="term" value="C:ribosome"/>
    <property type="evidence" value="ECO:0007669"/>
    <property type="project" value="UniProtKB-KW"/>
</dbReference>
<dbReference type="NCBIfam" id="TIGR00166">
    <property type="entry name" value="S6"/>
    <property type="match status" value="1"/>
</dbReference>
<gene>
    <name evidence="6" type="primary">rpsF</name>
    <name evidence="8" type="ORF">IAC35_05445</name>
</gene>
<reference evidence="8" key="2">
    <citation type="journal article" date="2021" name="PeerJ">
        <title>Extensive microbial diversity within the chicken gut microbiome revealed by metagenomics and culture.</title>
        <authorList>
            <person name="Gilroy R."/>
            <person name="Ravi A."/>
            <person name="Getino M."/>
            <person name="Pursley I."/>
            <person name="Horton D.L."/>
            <person name="Alikhan N.F."/>
            <person name="Baker D."/>
            <person name="Gharbi K."/>
            <person name="Hall N."/>
            <person name="Watson M."/>
            <person name="Adriaenssens E.M."/>
            <person name="Foster-Nyarko E."/>
            <person name="Jarju S."/>
            <person name="Secka A."/>
            <person name="Antonio M."/>
            <person name="Oren A."/>
            <person name="Chaudhuri R.R."/>
            <person name="La Ragione R."/>
            <person name="Hildebrand F."/>
            <person name="Pallen M.J."/>
        </authorList>
    </citation>
    <scope>NUCLEOTIDE SEQUENCE</scope>
    <source>
        <strain evidence="8">ChiHecec2B26-709</strain>
    </source>
</reference>
<evidence type="ECO:0000256" key="4">
    <source>
        <dbReference type="ARBA" id="ARBA00035104"/>
    </source>
</evidence>
<dbReference type="GO" id="GO:0005737">
    <property type="term" value="C:cytoplasm"/>
    <property type="evidence" value="ECO:0007669"/>
    <property type="project" value="UniProtKB-ARBA"/>
</dbReference>
<protein>
    <recommendedName>
        <fullName evidence="5 6">Small ribosomal subunit protein bS6</fullName>
    </recommendedName>
</protein>
<comment type="function">
    <text evidence="4 6">Binds together with bS18 to 16S ribosomal RNA.</text>
</comment>
<dbReference type="Pfam" id="PF01250">
    <property type="entry name" value="Ribosomal_S6"/>
    <property type="match status" value="1"/>
</dbReference>